<protein>
    <recommendedName>
        <fullName evidence="8">BED-type domain-containing protein</fullName>
    </recommendedName>
</protein>
<evidence type="ECO:0000313" key="6">
    <source>
        <dbReference type="EMBL" id="KIM51314.1"/>
    </source>
</evidence>
<dbReference type="InterPro" id="IPR052035">
    <property type="entry name" value="ZnF_BED_domain_contain"/>
</dbReference>
<evidence type="ECO:0000256" key="2">
    <source>
        <dbReference type="ARBA" id="ARBA00022723"/>
    </source>
</evidence>
<keyword evidence="7" id="KW-1185">Reference proteome</keyword>
<keyword evidence="2" id="KW-0479">Metal-binding</keyword>
<dbReference type="EMBL" id="KN822266">
    <property type="protein sequence ID" value="KIM51314.1"/>
    <property type="molecule type" value="Genomic_DNA"/>
</dbReference>
<accession>A0A0C3D4H1</accession>
<dbReference type="GO" id="GO:0008270">
    <property type="term" value="F:zinc ion binding"/>
    <property type="evidence" value="ECO:0007669"/>
    <property type="project" value="UniProtKB-KW"/>
</dbReference>
<evidence type="ECO:0000256" key="5">
    <source>
        <dbReference type="ARBA" id="ARBA00023242"/>
    </source>
</evidence>
<evidence type="ECO:0008006" key="8">
    <source>
        <dbReference type="Google" id="ProtNLM"/>
    </source>
</evidence>
<evidence type="ECO:0000313" key="7">
    <source>
        <dbReference type="Proteomes" id="UP000053989"/>
    </source>
</evidence>
<reference evidence="6 7" key="1">
    <citation type="submission" date="2014-04" db="EMBL/GenBank/DDBJ databases">
        <authorList>
            <consortium name="DOE Joint Genome Institute"/>
            <person name="Kuo A."/>
            <person name="Kohler A."/>
            <person name="Nagy L.G."/>
            <person name="Floudas D."/>
            <person name="Copeland A."/>
            <person name="Barry K.W."/>
            <person name="Cichocki N."/>
            <person name="Veneault-Fourrey C."/>
            <person name="LaButti K."/>
            <person name="Lindquist E.A."/>
            <person name="Lipzen A."/>
            <person name="Lundell T."/>
            <person name="Morin E."/>
            <person name="Murat C."/>
            <person name="Sun H."/>
            <person name="Tunlid A."/>
            <person name="Henrissat B."/>
            <person name="Grigoriev I.V."/>
            <person name="Hibbett D.S."/>
            <person name="Martin F."/>
            <person name="Nordberg H.P."/>
            <person name="Cantor M.N."/>
            <person name="Hua S.X."/>
        </authorList>
    </citation>
    <scope>NUCLEOTIDE SEQUENCE [LARGE SCALE GENOMIC DNA]</scope>
    <source>
        <strain evidence="6 7">Foug A</strain>
    </source>
</reference>
<name>A0A0C3D4H1_9AGAM</name>
<dbReference type="HOGENOM" id="CLU_087375_1_0_1"/>
<keyword evidence="4" id="KW-0862">Zinc</keyword>
<dbReference type="PANTHER" id="PTHR46481:SF10">
    <property type="entry name" value="ZINC FINGER BED DOMAIN-CONTAINING PROTEIN 39"/>
    <property type="match status" value="1"/>
</dbReference>
<keyword evidence="5" id="KW-0539">Nucleus</keyword>
<dbReference type="OrthoDB" id="1745426at2759"/>
<sequence>MATTPSPELDSDDELSAFVLQHFIIISSWQSEKKQKEWSAPIYAFFEPVPRNIEVEGWPAHEFKCSARGCKGTVRRYLDTKDAGSTGNLRRHARSCWGADVVKAADDARNVDDVRTKIWPGLLKDGSITTAFKRKGNGQVTYSHRQHTRQETKGFKSLMKTGRPEYYLPSRSTVSRDVRLVFACTRNRIAKMLQEHSGKINFTTDAWMSPNHRAFIAFSVHLEHKGKSLTMPLDIIEV</sequence>
<dbReference type="GO" id="GO:0005634">
    <property type="term" value="C:nucleus"/>
    <property type="evidence" value="ECO:0007669"/>
    <property type="project" value="UniProtKB-SubCell"/>
</dbReference>
<dbReference type="InParanoid" id="A0A0C3D4H1"/>
<proteinExistence type="predicted"/>
<evidence type="ECO:0000256" key="3">
    <source>
        <dbReference type="ARBA" id="ARBA00022771"/>
    </source>
</evidence>
<evidence type="ECO:0000256" key="4">
    <source>
        <dbReference type="ARBA" id="ARBA00022833"/>
    </source>
</evidence>
<reference evidence="7" key="2">
    <citation type="submission" date="2015-01" db="EMBL/GenBank/DDBJ databases">
        <title>Evolutionary Origins and Diversification of the Mycorrhizal Mutualists.</title>
        <authorList>
            <consortium name="DOE Joint Genome Institute"/>
            <consortium name="Mycorrhizal Genomics Consortium"/>
            <person name="Kohler A."/>
            <person name="Kuo A."/>
            <person name="Nagy L.G."/>
            <person name="Floudas D."/>
            <person name="Copeland A."/>
            <person name="Barry K.W."/>
            <person name="Cichocki N."/>
            <person name="Veneault-Fourrey C."/>
            <person name="LaButti K."/>
            <person name="Lindquist E.A."/>
            <person name="Lipzen A."/>
            <person name="Lundell T."/>
            <person name="Morin E."/>
            <person name="Murat C."/>
            <person name="Riley R."/>
            <person name="Ohm R."/>
            <person name="Sun H."/>
            <person name="Tunlid A."/>
            <person name="Henrissat B."/>
            <person name="Grigoriev I.V."/>
            <person name="Hibbett D.S."/>
            <person name="Martin F."/>
        </authorList>
    </citation>
    <scope>NUCLEOTIDE SEQUENCE [LARGE SCALE GENOMIC DNA]</scope>
    <source>
        <strain evidence="7">Foug A</strain>
    </source>
</reference>
<dbReference type="STRING" id="1036808.A0A0C3D4H1"/>
<keyword evidence="3" id="KW-0863">Zinc-finger</keyword>
<dbReference type="PANTHER" id="PTHR46481">
    <property type="entry name" value="ZINC FINGER BED DOMAIN-CONTAINING PROTEIN 4"/>
    <property type="match status" value="1"/>
</dbReference>
<evidence type="ECO:0000256" key="1">
    <source>
        <dbReference type="ARBA" id="ARBA00004123"/>
    </source>
</evidence>
<dbReference type="Proteomes" id="UP000053989">
    <property type="component" value="Unassembled WGS sequence"/>
</dbReference>
<organism evidence="6 7">
    <name type="scientific">Scleroderma citrinum Foug A</name>
    <dbReference type="NCBI Taxonomy" id="1036808"/>
    <lineage>
        <taxon>Eukaryota</taxon>
        <taxon>Fungi</taxon>
        <taxon>Dikarya</taxon>
        <taxon>Basidiomycota</taxon>
        <taxon>Agaricomycotina</taxon>
        <taxon>Agaricomycetes</taxon>
        <taxon>Agaricomycetidae</taxon>
        <taxon>Boletales</taxon>
        <taxon>Sclerodermatineae</taxon>
        <taxon>Sclerodermataceae</taxon>
        <taxon>Scleroderma</taxon>
    </lineage>
</organism>
<feature type="non-terminal residue" evidence="6">
    <location>
        <position position="238"/>
    </location>
</feature>
<dbReference type="AlphaFoldDB" id="A0A0C3D4H1"/>
<gene>
    <name evidence="6" type="ORF">SCLCIDRAFT_143510</name>
</gene>
<comment type="subcellular location">
    <subcellularLocation>
        <location evidence="1">Nucleus</location>
    </subcellularLocation>
</comment>